<organism evidence="2 3">
    <name type="scientific">Zunongwangia endophytica</name>
    <dbReference type="NCBI Taxonomy" id="1808945"/>
    <lineage>
        <taxon>Bacteria</taxon>
        <taxon>Pseudomonadati</taxon>
        <taxon>Bacteroidota</taxon>
        <taxon>Flavobacteriia</taxon>
        <taxon>Flavobacteriales</taxon>
        <taxon>Flavobacteriaceae</taxon>
        <taxon>Zunongwangia</taxon>
    </lineage>
</organism>
<evidence type="ECO:0000313" key="3">
    <source>
        <dbReference type="Proteomes" id="UP001595793"/>
    </source>
</evidence>
<dbReference type="SUPFAM" id="SSF56925">
    <property type="entry name" value="OMPA-like"/>
    <property type="match status" value="1"/>
</dbReference>
<dbReference type="EMBL" id="JBHSAS010000006">
    <property type="protein sequence ID" value="MFC4027852.1"/>
    <property type="molecule type" value="Genomic_DNA"/>
</dbReference>
<name>A0ABV8HA70_9FLAO</name>
<proteinExistence type="predicted"/>
<comment type="caution">
    <text evidence="2">The sequence shown here is derived from an EMBL/GenBank/DDBJ whole genome shotgun (WGS) entry which is preliminary data.</text>
</comment>
<reference evidence="2" key="3">
    <citation type="submission" date="2024-09" db="EMBL/GenBank/DDBJ databases">
        <authorList>
            <person name="Sun Q."/>
            <person name="Mori K."/>
        </authorList>
    </citation>
    <scope>NUCLEOTIDE SEQUENCE</scope>
    <source>
        <strain evidence="2">CECT 9128</strain>
    </source>
</reference>
<sequence length="189" mass="21978">MKTRVLLIMLFTSFHCFSQCYDLGPKRKNNDSYFFVAAGADPIPNQKWINVQDPEFTTDGLDLVFKAGYGTNSFFVPIELNLFYERFEDVNYQQFGIGGSIYTIFLNNKIQALAGGDLGIVNREYPLNNNLESDQFVNLSIDLELRYILNSNFRIGIQFNFEKRDDIKPDIENRNYYVGSSYAFLYYTF</sequence>
<gene>
    <name evidence="1" type="ORF">ACFOS1_10595</name>
    <name evidence="2" type="ORF">ACFOS1_16370</name>
</gene>
<dbReference type="Proteomes" id="UP001595793">
    <property type="component" value="Unassembled WGS sequence"/>
</dbReference>
<evidence type="ECO:0000313" key="2">
    <source>
        <dbReference type="EMBL" id="MFC4028999.1"/>
    </source>
</evidence>
<keyword evidence="3" id="KW-1185">Reference proteome</keyword>
<reference evidence="3" key="2">
    <citation type="journal article" date="2019" name="Int. J. Syst. Evol. Microbiol.">
        <title>The Global Catalogue of Microorganisms (GCM) 10K type strain sequencing project: providing services to taxonomists for standard genome sequencing and annotation.</title>
        <authorList>
            <consortium name="The Broad Institute Genomics Platform"/>
            <consortium name="The Broad Institute Genome Sequencing Center for Infectious Disease"/>
            <person name="Wu L."/>
            <person name="Ma J."/>
        </authorList>
    </citation>
    <scope>NUCLEOTIDE SEQUENCE [LARGE SCALE GENOMIC DNA]</scope>
    <source>
        <strain evidence="3">CECT 9128</strain>
    </source>
</reference>
<protein>
    <recommendedName>
        <fullName evidence="4">Outer membrane protein beta-barrel domain-containing protein</fullName>
    </recommendedName>
</protein>
<evidence type="ECO:0000313" key="1">
    <source>
        <dbReference type="EMBL" id="MFC4027852.1"/>
    </source>
</evidence>
<dbReference type="InterPro" id="IPR011250">
    <property type="entry name" value="OMP/PagP_B-barrel"/>
</dbReference>
<dbReference type="RefSeq" id="WP_290231735.1">
    <property type="nucleotide sequence ID" value="NZ_JAUFPZ010000002.1"/>
</dbReference>
<evidence type="ECO:0008006" key="4">
    <source>
        <dbReference type="Google" id="ProtNLM"/>
    </source>
</evidence>
<reference evidence="2" key="1">
    <citation type="journal article" date="2014" name="Int. J. Syst. Evol. Microbiol.">
        <title>Complete genome of a new Firmicutes species belonging to the dominant human colonic microbiota ('Ruminococcus bicirculans') reveals two chromosomes and a selective capacity to utilize plant glucans.</title>
        <authorList>
            <consortium name="NISC Comparative Sequencing Program"/>
            <person name="Wegmann U."/>
            <person name="Louis P."/>
            <person name="Goesmann A."/>
            <person name="Henrissat B."/>
            <person name="Duncan S.H."/>
            <person name="Flint H.J."/>
        </authorList>
    </citation>
    <scope>NUCLEOTIDE SEQUENCE</scope>
    <source>
        <strain evidence="2">CECT 9128</strain>
    </source>
</reference>
<accession>A0ABV8HA70</accession>
<dbReference type="EMBL" id="JBHSAS010000011">
    <property type="protein sequence ID" value="MFC4028999.1"/>
    <property type="molecule type" value="Genomic_DNA"/>
</dbReference>